<protein>
    <submittedName>
        <fullName evidence="2">Uncharacterized protein</fullName>
    </submittedName>
</protein>
<dbReference type="EMBL" id="LAZR01000107">
    <property type="protein sequence ID" value="KKN90924.1"/>
    <property type="molecule type" value="Genomic_DNA"/>
</dbReference>
<feature type="coiled-coil region" evidence="1">
    <location>
        <begin position="14"/>
        <end position="41"/>
    </location>
</feature>
<dbReference type="AlphaFoldDB" id="A0A0F9UGZ3"/>
<organism evidence="2">
    <name type="scientific">marine sediment metagenome</name>
    <dbReference type="NCBI Taxonomy" id="412755"/>
    <lineage>
        <taxon>unclassified sequences</taxon>
        <taxon>metagenomes</taxon>
        <taxon>ecological metagenomes</taxon>
    </lineage>
</organism>
<name>A0A0F9UGZ3_9ZZZZ</name>
<comment type="caution">
    <text evidence="2">The sequence shown here is derived from an EMBL/GenBank/DDBJ whole genome shotgun (WGS) entry which is preliminary data.</text>
</comment>
<keyword evidence="1" id="KW-0175">Coiled coil</keyword>
<accession>A0A0F9UGZ3</accession>
<sequence length="63" mass="7694">MVEIMNDRRQNKKFDGMESKLEKYDKQIIKIENKAEKLHKKLQLLYFNYRLKKDKGGNHKRAI</sequence>
<proteinExistence type="predicted"/>
<evidence type="ECO:0000256" key="1">
    <source>
        <dbReference type="SAM" id="Coils"/>
    </source>
</evidence>
<reference evidence="2" key="1">
    <citation type="journal article" date="2015" name="Nature">
        <title>Complex archaea that bridge the gap between prokaryotes and eukaryotes.</title>
        <authorList>
            <person name="Spang A."/>
            <person name="Saw J.H."/>
            <person name="Jorgensen S.L."/>
            <person name="Zaremba-Niedzwiedzka K."/>
            <person name="Martijn J."/>
            <person name="Lind A.E."/>
            <person name="van Eijk R."/>
            <person name="Schleper C."/>
            <person name="Guy L."/>
            <person name="Ettema T.J."/>
        </authorList>
    </citation>
    <scope>NUCLEOTIDE SEQUENCE</scope>
</reference>
<gene>
    <name evidence="2" type="ORF">LCGC14_0225080</name>
</gene>
<evidence type="ECO:0000313" key="2">
    <source>
        <dbReference type="EMBL" id="KKN90924.1"/>
    </source>
</evidence>